<evidence type="ECO:0000313" key="1">
    <source>
        <dbReference type="EMBL" id="PZO42253.1"/>
    </source>
</evidence>
<sequence length="82" mass="9403">MTEAKKLSVRFSALTASQAFANIKMEATNMIMKQKRIREKLSPKPIPLSWFVRTGLIATGLARITFYFEVILLNHSIQIHVR</sequence>
<reference evidence="2" key="1">
    <citation type="submission" date="2018-04" db="EMBL/GenBank/DDBJ databases">
        <authorList>
            <person name="Cornet L."/>
        </authorList>
    </citation>
    <scope>NUCLEOTIDE SEQUENCE [LARGE SCALE GENOMIC DNA]</scope>
</reference>
<proteinExistence type="predicted"/>
<reference evidence="1 2" key="2">
    <citation type="submission" date="2018-06" db="EMBL/GenBank/DDBJ databases">
        <title>Metagenomic assembly of (sub)arctic Cyanobacteria and their associated microbiome from non-axenic cultures.</title>
        <authorList>
            <person name="Baurain D."/>
        </authorList>
    </citation>
    <scope>NUCLEOTIDE SEQUENCE [LARGE SCALE GENOMIC DNA]</scope>
    <source>
        <strain evidence="1">ULC041bin1</strain>
    </source>
</reference>
<protein>
    <submittedName>
        <fullName evidence="1">Uncharacterized protein</fullName>
    </submittedName>
</protein>
<name>A0A2W4WB21_9CYAN</name>
<comment type="caution">
    <text evidence="1">The sequence shown here is derived from an EMBL/GenBank/DDBJ whole genome shotgun (WGS) entry which is preliminary data.</text>
</comment>
<dbReference type="EMBL" id="QBMN01000051">
    <property type="protein sequence ID" value="PZO42253.1"/>
    <property type="molecule type" value="Genomic_DNA"/>
</dbReference>
<accession>A0A2W4WB21</accession>
<dbReference type="AlphaFoldDB" id="A0A2W4WB21"/>
<organism evidence="1 2">
    <name type="scientific">Shackletoniella antarctica</name>
    <dbReference type="NCBI Taxonomy" id="268115"/>
    <lineage>
        <taxon>Bacteria</taxon>
        <taxon>Bacillati</taxon>
        <taxon>Cyanobacteriota</taxon>
        <taxon>Cyanophyceae</taxon>
        <taxon>Oculatellales</taxon>
        <taxon>Oculatellaceae</taxon>
        <taxon>Shackletoniella</taxon>
    </lineage>
</organism>
<gene>
    <name evidence="1" type="ORF">DCF17_09240</name>
</gene>
<evidence type="ECO:0000313" key="2">
    <source>
        <dbReference type="Proteomes" id="UP000249081"/>
    </source>
</evidence>
<dbReference type="Proteomes" id="UP000249081">
    <property type="component" value="Unassembled WGS sequence"/>
</dbReference>